<dbReference type="InterPro" id="IPR045697">
    <property type="entry name" value="DUF5919"/>
</dbReference>
<evidence type="ECO:0000313" key="3">
    <source>
        <dbReference type="Proteomes" id="UP000185596"/>
    </source>
</evidence>
<dbReference type="Pfam" id="PF19319">
    <property type="entry name" value="DUF5919"/>
    <property type="match status" value="1"/>
</dbReference>
<accession>A0A1Q8CX38</accession>
<gene>
    <name evidence="2" type="ORF">BU204_03415</name>
</gene>
<name>A0A1Q8CX38_9PSEU</name>
<dbReference type="AlphaFoldDB" id="A0A1Q8CX38"/>
<dbReference type="EMBL" id="MSIE01000004">
    <property type="protein sequence ID" value="OLF18921.1"/>
    <property type="molecule type" value="Genomic_DNA"/>
</dbReference>
<organism evidence="2 3">
    <name type="scientific">Actinophytocola xanthii</name>
    <dbReference type="NCBI Taxonomy" id="1912961"/>
    <lineage>
        <taxon>Bacteria</taxon>
        <taxon>Bacillati</taxon>
        <taxon>Actinomycetota</taxon>
        <taxon>Actinomycetes</taxon>
        <taxon>Pseudonocardiales</taxon>
        <taxon>Pseudonocardiaceae</taxon>
    </lineage>
</organism>
<dbReference type="STRING" id="1912961.BU204_03415"/>
<comment type="caution">
    <text evidence="2">The sequence shown here is derived from an EMBL/GenBank/DDBJ whole genome shotgun (WGS) entry which is preliminary data.</text>
</comment>
<proteinExistence type="predicted"/>
<protein>
    <recommendedName>
        <fullName evidence="1">DUF5919 domain-containing protein</fullName>
    </recommendedName>
</protein>
<evidence type="ECO:0000259" key="1">
    <source>
        <dbReference type="Pfam" id="PF19319"/>
    </source>
</evidence>
<reference evidence="2 3" key="1">
    <citation type="submission" date="2016-12" db="EMBL/GenBank/DDBJ databases">
        <title>The draft genome sequence of Actinophytocola sp. 11-183.</title>
        <authorList>
            <person name="Wang W."/>
            <person name="Yuan L."/>
        </authorList>
    </citation>
    <scope>NUCLEOTIDE SEQUENCE [LARGE SCALE GENOMIC DNA]</scope>
    <source>
        <strain evidence="2 3">11-183</strain>
    </source>
</reference>
<evidence type="ECO:0000313" key="2">
    <source>
        <dbReference type="EMBL" id="OLF18921.1"/>
    </source>
</evidence>
<feature type="domain" description="DUF5919" evidence="1">
    <location>
        <begin position="155"/>
        <end position="299"/>
    </location>
</feature>
<keyword evidence="3" id="KW-1185">Reference proteome</keyword>
<dbReference type="RefSeq" id="WP_075124045.1">
    <property type="nucleotide sequence ID" value="NZ_MSIE01000004.1"/>
</dbReference>
<sequence length="301" mass="33812">MTSSNGDTATGDAILLKVLLKQRHLHVYSAFSREYNKVAAKLERELVGTGPSKAQFYRWISGELATLPYSHHCRVLEGMFPDWGVEQLFQPYSGSIDFIPKPGIERIPLPVGPPAPPPRPTSTKDVTAVYTSRSEFVHELPPHQLFDSAKRIRVAGLSLNLLCQNYPDRSLRELLETGTTVEALFLDPAGDYIKQRDQEEGHDAGLLSTLTDINIQALRRARGKLTADARDNLRIRAYDETVRFNITIIDERVCVVQPYLPDARGVESPTIVTEKQDGPGLYDTFEQVFSSMWDRAKDITE</sequence>
<dbReference type="Proteomes" id="UP000185596">
    <property type="component" value="Unassembled WGS sequence"/>
</dbReference>